<dbReference type="SUPFAM" id="SSF51735">
    <property type="entry name" value="NAD(P)-binding Rossmann-fold domains"/>
    <property type="match status" value="1"/>
</dbReference>
<dbReference type="InterPro" id="IPR013328">
    <property type="entry name" value="6PGD_dom2"/>
</dbReference>
<accession>A0A5J6V5R2</accession>
<dbReference type="AlphaFoldDB" id="A0A5J6V5R2"/>
<dbReference type="Pfam" id="PF14833">
    <property type="entry name" value="NAD_binding_11"/>
    <property type="match status" value="1"/>
</dbReference>
<dbReference type="GO" id="GO:0016616">
    <property type="term" value="F:oxidoreductase activity, acting on the CH-OH group of donors, NAD or NADP as acceptor"/>
    <property type="evidence" value="ECO:0007669"/>
    <property type="project" value="TreeGrafter"/>
</dbReference>
<sequence>MSNPPAAGAPVAVVGLGQMGSGMASSLVRAGHTVLGVDPGPPSTPEGVDRTELAGALQQADVVVLSLPGGDQVEQVVEQVRAVHTPKLVIDTSTCDPTDTRRRAQLLADTGHVLADAPVSGGPSGALAGELTVFLGCAEEHLERVRRALEPLAGRVTHVGDVGAGHTAKLVNNLLCGIHLSASRTLLEVGERSGIDPARLLEAVNAASGRSGVTEVNLPRWVLSGTFDSGFPVGLMARDVDLAATVAQELGASSPVVRAAREMWAQLRDEVGPQEDFNRMVKR</sequence>
<dbReference type="PIRSF" id="PIRSF000103">
    <property type="entry name" value="HIBADH"/>
    <property type="match status" value="1"/>
</dbReference>
<name>A0A5J6V5R2_9MICO</name>
<dbReference type="InterPro" id="IPR006115">
    <property type="entry name" value="6PGDH_NADP-bd"/>
</dbReference>
<dbReference type="InterPro" id="IPR029154">
    <property type="entry name" value="HIBADH-like_NADP-bd"/>
</dbReference>
<dbReference type="SUPFAM" id="SSF48179">
    <property type="entry name" value="6-phosphogluconate dehydrogenase C-terminal domain-like"/>
    <property type="match status" value="1"/>
</dbReference>
<dbReference type="Gene3D" id="3.40.50.720">
    <property type="entry name" value="NAD(P)-binding Rossmann-like Domain"/>
    <property type="match status" value="1"/>
</dbReference>
<dbReference type="KEGG" id="serw:FY030_06985"/>
<feature type="domain" description="3-hydroxyisobutyrate dehydrogenase-like NAD-binding" evidence="6">
    <location>
        <begin position="163"/>
        <end position="282"/>
    </location>
</feature>
<evidence type="ECO:0000256" key="1">
    <source>
        <dbReference type="ARBA" id="ARBA00009080"/>
    </source>
</evidence>
<keyword evidence="8" id="KW-1185">Reference proteome</keyword>
<dbReference type="PROSITE" id="PS00895">
    <property type="entry name" value="3_HYDROXYISOBUT_DH"/>
    <property type="match status" value="1"/>
</dbReference>
<dbReference type="InterPro" id="IPR008927">
    <property type="entry name" value="6-PGluconate_DH-like_C_sf"/>
</dbReference>
<dbReference type="Gene3D" id="1.10.1040.10">
    <property type="entry name" value="N-(1-d-carboxylethyl)-l-norvaline Dehydrogenase, domain 2"/>
    <property type="match status" value="1"/>
</dbReference>
<evidence type="ECO:0000256" key="2">
    <source>
        <dbReference type="ARBA" id="ARBA00023002"/>
    </source>
</evidence>
<evidence type="ECO:0000313" key="8">
    <source>
        <dbReference type="Proteomes" id="UP000326546"/>
    </source>
</evidence>
<keyword evidence="2" id="KW-0560">Oxidoreductase</keyword>
<dbReference type="PANTHER" id="PTHR22981:SF7">
    <property type="entry name" value="3-HYDROXYISOBUTYRATE DEHYDROGENASE, MITOCHONDRIAL"/>
    <property type="match status" value="1"/>
</dbReference>
<dbReference type="InterPro" id="IPR036291">
    <property type="entry name" value="NAD(P)-bd_dom_sf"/>
</dbReference>
<dbReference type="Proteomes" id="UP000326546">
    <property type="component" value="Chromosome"/>
</dbReference>
<dbReference type="OrthoDB" id="3185659at2"/>
<comment type="similarity">
    <text evidence="1">Belongs to the HIBADH-related family.</text>
</comment>
<gene>
    <name evidence="7" type="ORF">FY030_06985</name>
</gene>
<protein>
    <submittedName>
        <fullName evidence="7">NAD(P)-dependent oxidoreductase</fullName>
    </submittedName>
</protein>
<evidence type="ECO:0000256" key="3">
    <source>
        <dbReference type="ARBA" id="ARBA00023027"/>
    </source>
</evidence>
<evidence type="ECO:0000256" key="4">
    <source>
        <dbReference type="PIRSR" id="PIRSR000103-1"/>
    </source>
</evidence>
<evidence type="ECO:0000259" key="5">
    <source>
        <dbReference type="Pfam" id="PF03446"/>
    </source>
</evidence>
<dbReference type="Pfam" id="PF03446">
    <property type="entry name" value="NAD_binding_2"/>
    <property type="match status" value="1"/>
</dbReference>
<evidence type="ECO:0000259" key="6">
    <source>
        <dbReference type="Pfam" id="PF14833"/>
    </source>
</evidence>
<dbReference type="RefSeq" id="WP_158060879.1">
    <property type="nucleotide sequence ID" value="NZ_CP044427.1"/>
</dbReference>
<dbReference type="InterPro" id="IPR002204">
    <property type="entry name" value="3-OH-isobutyrate_DH-rel_CS"/>
</dbReference>
<dbReference type="EMBL" id="CP044427">
    <property type="protein sequence ID" value="QFG68491.1"/>
    <property type="molecule type" value="Genomic_DNA"/>
</dbReference>
<proteinExistence type="inferred from homology"/>
<dbReference type="GO" id="GO:0016054">
    <property type="term" value="P:organic acid catabolic process"/>
    <property type="evidence" value="ECO:0007669"/>
    <property type="project" value="UniProtKB-ARBA"/>
</dbReference>
<feature type="active site" evidence="4">
    <location>
        <position position="169"/>
    </location>
</feature>
<evidence type="ECO:0000313" key="7">
    <source>
        <dbReference type="EMBL" id="QFG68491.1"/>
    </source>
</evidence>
<dbReference type="GO" id="GO:0051287">
    <property type="term" value="F:NAD binding"/>
    <property type="evidence" value="ECO:0007669"/>
    <property type="project" value="InterPro"/>
</dbReference>
<reference evidence="7 8" key="1">
    <citation type="submission" date="2019-09" db="EMBL/GenBank/DDBJ databases">
        <title>Serinicoccus pratensis sp. nov., isolated from meadow soil.</title>
        <authorList>
            <person name="Zhang W."/>
        </authorList>
    </citation>
    <scope>NUCLEOTIDE SEQUENCE [LARGE SCALE GENOMIC DNA]</scope>
    <source>
        <strain evidence="7 8">W204</strain>
    </source>
</reference>
<feature type="domain" description="6-phosphogluconate dehydrogenase NADP-binding" evidence="5">
    <location>
        <begin position="11"/>
        <end position="160"/>
    </location>
</feature>
<dbReference type="GO" id="GO:0050661">
    <property type="term" value="F:NADP binding"/>
    <property type="evidence" value="ECO:0007669"/>
    <property type="project" value="InterPro"/>
</dbReference>
<keyword evidence="3" id="KW-0520">NAD</keyword>
<organism evidence="7 8">
    <name type="scientific">Ornithinimicrobium pratense</name>
    <dbReference type="NCBI Taxonomy" id="2593973"/>
    <lineage>
        <taxon>Bacteria</taxon>
        <taxon>Bacillati</taxon>
        <taxon>Actinomycetota</taxon>
        <taxon>Actinomycetes</taxon>
        <taxon>Micrococcales</taxon>
        <taxon>Ornithinimicrobiaceae</taxon>
        <taxon>Ornithinimicrobium</taxon>
    </lineage>
</organism>
<dbReference type="PANTHER" id="PTHR22981">
    <property type="entry name" value="3-HYDROXYISOBUTYRATE DEHYDROGENASE-RELATED"/>
    <property type="match status" value="1"/>
</dbReference>
<dbReference type="InterPro" id="IPR015815">
    <property type="entry name" value="HIBADH-related"/>
</dbReference>